<evidence type="ECO:0000259" key="2">
    <source>
        <dbReference type="Pfam" id="PF26589"/>
    </source>
</evidence>
<dbReference type="InterPro" id="IPR058910">
    <property type="entry name" value="DUF8186_M"/>
</dbReference>
<protein>
    <submittedName>
        <fullName evidence="5">Uncharacterized protein</fullName>
    </submittedName>
</protein>
<evidence type="ECO:0000313" key="5">
    <source>
        <dbReference type="EMBL" id="RKD87993.1"/>
    </source>
</evidence>
<dbReference type="InterPro" id="IPR058911">
    <property type="entry name" value="DUF8186_C"/>
</dbReference>
<gene>
    <name evidence="5" type="ORF">ATJ93_4479</name>
</gene>
<feature type="domain" description="DUF8186" evidence="3">
    <location>
        <begin position="257"/>
        <end position="408"/>
    </location>
</feature>
<keyword evidence="6" id="KW-1185">Reference proteome</keyword>
<name>A0A3R7EBU0_9EURY</name>
<reference evidence="5 6" key="1">
    <citation type="submission" date="2018-09" db="EMBL/GenBank/DDBJ databases">
        <title>Genomic Encyclopedia of Archaeal and Bacterial Type Strains, Phase II (KMG-II): from individual species to whole genera.</title>
        <authorList>
            <person name="Goeker M."/>
        </authorList>
    </citation>
    <scope>NUCLEOTIDE SEQUENCE [LARGE SCALE GENOMIC DNA]</scope>
    <source>
        <strain evidence="5 6">DSM 13151</strain>
    </source>
</reference>
<organism evidence="5 6">
    <name type="scientific">Halopiger aswanensis</name>
    <dbReference type="NCBI Taxonomy" id="148449"/>
    <lineage>
        <taxon>Archaea</taxon>
        <taxon>Methanobacteriati</taxon>
        <taxon>Methanobacteriota</taxon>
        <taxon>Stenosarchaea group</taxon>
        <taxon>Halobacteria</taxon>
        <taxon>Halobacteriales</taxon>
        <taxon>Natrialbaceae</taxon>
        <taxon>Halopiger</taxon>
    </lineage>
</organism>
<proteinExistence type="predicted"/>
<feature type="domain" description="DUF8186" evidence="4">
    <location>
        <begin position="419"/>
        <end position="522"/>
    </location>
</feature>
<comment type="caution">
    <text evidence="5">The sequence shown here is derived from an EMBL/GenBank/DDBJ whole genome shotgun (WGS) entry which is preliminary data.</text>
</comment>
<dbReference type="Pfam" id="PF26589">
    <property type="entry name" value="DUF8186"/>
    <property type="match status" value="1"/>
</dbReference>
<sequence>MFGAVILIGGMLVASGTSSATPPPRPGTDESGLSANETATLWAKEPDDCISDEEYYDRYGENRTKMQAVANCTDITFADPPTTAKRWTTYDFESLEAGDTNTSVYPPNAETRDSTLIADAHATIFAVQPSTMVHLNANETPLYVAPEGEIRGFIDYRVRVPDESENETSDWSLVGHEIEEVRLIQDGEVIAEQTGQQTPVLEYDLEGTGPSTLTLEADIQVELEETITTGTETRTEVHIDNLTVSSSREVNVYDLTASIHYANYPNGDTGIAIYQAQPWHGYQLTEDGDAAVRGVWRYYTARNTDWDRLVESSATEREVVESDAHPVYVRAYPSEIGPRADPIRDGPVIEKMWGTESSSPMPTVPDNVAIDIVEEPYTRSYGLAIRYDDVDRNHLQVQGIVRGETAELVEPQRGSEREIRESELSVELLEENESAATFEIELRDAETGDPIVLEPSFENHPRVAPIGVQTRAGYITIADQRVETDTSGTTTVTVTQPGIHTVEYHPGSWRTHNPAYVGDTVSVSWNPLTTASGWITLFIDVLRLSIPFLIALYAGLKLGSFLHVSDEYHP</sequence>
<dbReference type="RefSeq" id="WP_120246778.1">
    <property type="nucleotide sequence ID" value="NZ_RAPO01000007.1"/>
</dbReference>
<dbReference type="Pfam" id="PF26590">
    <property type="entry name" value="DUF8186_M"/>
    <property type="match status" value="1"/>
</dbReference>
<dbReference type="AlphaFoldDB" id="A0A3R7EBU0"/>
<dbReference type="Pfam" id="PF26591">
    <property type="entry name" value="DUF8186_C"/>
    <property type="match status" value="1"/>
</dbReference>
<evidence type="ECO:0000256" key="1">
    <source>
        <dbReference type="SAM" id="MobiDB-lite"/>
    </source>
</evidence>
<dbReference type="Proteomes" id="UP000283805">
    <property type="component" value="Unassembled WGS sequence"/>
</dbReference>
<dbReference type="EMBL" id="RAPO01000007">
    <property type="protein sequence ID" value="RKD87993.1"/>
    <property type="molecule type" value="Genomic_DNA"/>
</dbReference>
<dbReference type="InterPro" id="IPR058499">
    <property type="entry name" value="DUF8186"/>
</dbReference>
<evidence type="ECO:0000313" key="6">
    <source>
        <dbReference type="Proteomes" id="UP000283805"/>
    </source>
</evidence>
<evidence type="ECO:0000259" key="3">
    <source>
        <dbReference type="Pfam" id="PF26590"/>
    </source>
</evidence>
<feature type="region of interest" description="Disordered" evidence="1">
    <location>
        <begin position="15"/>
        <end position="34"/>
    </location>
</feature>
<accession>A0A3R7EBU0</accession>
<feature type="domain" description="DUF8186" evidence="2">
    <location>
        <begin position="94"/>
        <end position="253"/>
    </location>
</feature>
<evidence type="ECO:0000259" key="4">
    <source>
        <dbReference type="Pfam" id="PF26591"/>
    </source>
</evidence>